<dbReference type="Gene3D" id="3.40.710.10">
    <property type="entry name" value="DD-peptidase/beta-lactamase superfamily"/>
    <property type="match status" value="1"/>
</dbReference>
<gene>
    <name evidence="2" type="ORF">BI198_07170</name>
</gene>
<comment type="caution">
    <text evidence="2">The sequence shown here is derived from an EMBL/GenBank/DDBJ whole genome shotgun (WGS) entry which is preliminary data.</text>
</comment>
<evidence type="ECO:0000313" key="3">
    <source>
        <dbReference type="Proteomes" id="UP000242258"/>
    </source>
</evidence>
<dbReference type="AlphaFoldDB" id="A0A1E7Q5A2"/>
<dbReference type="STRING" id="1628148.BI198_07170"/>
<name>A0A1E7Q5A2_9GAMM</name>
<dbReference type="PANTHER" id="PTHR46825:SF7">
    <property type="entry name" value="D-ALANYL-D-ALANINE CARBOXYPEPTIDASE"/>
    <property type="match status" value="1"/>
</dbReference>
<dbReference type="OrthoDB" id="119951at2"/>
<dbReference type="InterPro" id="IPR050491">
    <property type="entry name" value="AmpC-like"/>
</dbReference>
<dbReference type="PANTHER" id="PTHR46825">
    <property type="entry name" value="D-ALANYL-D-ALANINE-CARBOXYPEPTIDASE/ENDOPEPTIDASE AMPH"/>
    <property type="match status" value="1"/>
</dbReference>
<evidence type="ECO:0000259" key="1">
    <source>
        <dbReference type="Pfam" id="PF00144"/>
    </source>
</evidence>
<reference evidence="3" key="1">
    <citation type="submission" date="2016-09" db="EMBL/GenBank/DDBJ databases">
        <authorList>
            <person name="Wan X."/>
            <person name="Hou S."/>
        </authorList>
    </citation>
    <scope>NUCLEOTIDE SEQUENCE [LARGE SCALE GENOMIC DNA]</scope>
    <source>
        <strain evidence="3">KH87</strain>
    </source>
</reference>
<dbReference type="InterPro" id="IPR012338">
    <property type="entry name" value="Beta-lactam/transpept-like"/>
</dbReference>
<dbReference type="InterPro" id="IPR001466">
    <property type="entry name" value="Beta-lactam-related"/>
</dbReference>
<dbReference type="RefSeq" id="WP_070048940.1">
    <property type="nucleotide sequence ID" value="NZ_CBCSDO010000006.1"/>
</dbReference>
<keyword evidence="3" id="KW-1185">Reference proteome</keyword>
<sequence length="370" mass="41125">MNLSSLIEQALHTQYQISQQTKEQLPGVTATVSLPDGSLISHACGFADKESHIPMTCNARMPAGSIGKTFVAAVVLSMVADGVVELDTPISKWFVDADWFCRLPNYNVITLRHLLNHSSGIIDHVYDTGTDFANYIKNILKSDNPAQAIEPHKLLQFALDRKPLFLPGTGFHYSDTGYILIGIIIEKASSHSYYHELSKRILIPLQLTDTVPLHRRDIPGIVQGYARQSRRLFGIPKRVIADNQLVFHPSIEWTGGGIVSTSSDLVRWAKGLFEGKAITPHLLNQMLTSIAKPEQPPNTLGPVLGYGLGINIIKTEFGSCYRHHGFFPGYNSLLAYYPDKKIAIAMQINTDNAKIERYFNAIATEIFRPL</sequence>
<dbReference type="EMBL" id="MKEK01000001">
    <property type="protein sequence ID" value="OEY69374.1"/>
    <property type="molecule type" value="Genomic_DNA"/>
</dbReference>
<dbReference type="Pfam" id="PF00144">
    <property type="entry name" value="Beta-lactamase"/>
    <property type="match status" value="1"/>
</dbReference>
<proteinExistence type="predicted"/>
<organism evidence="2 3">
    <name type="scientific">Rheinheimera salexigens</name>
    <dbReference type="NCBI Taxonomy" id="1628148"/>
    <lineage>
        <taxon>Bacteria</taxon>
        <taxon>Pseudomonadati</taxon>
        <taxon>Pseudomonadota</taxon>
        <taxon>Gammaproteobacteria</taxon>
        <taxon>Chromatiales</taxon>
        <taxon>Chromatiaceae</taxon>
        <taxon>Rheinheimera</taxon>
    </lineage>
</organism>
<protein>
    <recommendedName>
        <fullName evidence="1">Beta-lactamase-related domain-containing protein</fullName>
    </recommendedName>
</protein>
<evidence type="ECO:0000313" key="2">
    <source>
        <dbReference type="EMBL" id="OEY69374.1"/>
    </source>
</evidence>
<accession>A0A1E7Q5A2</accession>
<feature type="domain" description="Beta-lactamase-related" evidence="1">
    <location>
        <begin position="21"/>
        <end position="352"/>
    </location>
</feature>
<dbReference type="SUPFAM" id="SSF56601">
    <property type="entry name" value="beta-lactamase/transpeptidase-like"/>
    <property type="match status" value="1"/>
</dbReference>
<dbReference type="Proteomes" id="UP000242258">
    <property type="component" value="Unassembled WGS sequence"/>
</dbReference>